<name>A0AAV5HV56_9ROSI</name>
<proteinExistence type="predicted"/>
<gene>
    <name evidence="1" type="ORF">SLEP1_g3112</name>
</gene>
<organism evidence="1 2">
    <name type="scientific">Rubroshorea leprosula</name>
    <dbReference type="NCBI Taxonomy" id="152421"/>
    <lineage>
        <taxon>Eukaryota</taxon>
        <taxon>Viridiplantae</taxon>
        <taxon>Streptophyta</taxon>
        <taxon>Embryophyta</taxon>
        <taxon>Tracheophyta</taxon>
        <taxon>Spermatophyta</taxon>
        <taxon>Magnoliopsida</taxon>
        <taxon>eudicotyledons</taxon>
        <taxon>Gunneridae</taxon>
        <taxon>Pentapetalae</taxon>
        <taxon>rosids</taxon>
        <taxon>malvids</taxon>
        <taxon>Malvales</taxon>
        <taxon>Dipterocarpaceae</taxon>
        <taxon>Rubroshorea</taxon>
    </lineage>
</organism>
<evidence type="ECO:0000313" key="1">
    <source>
        <dbReference type="EMBL" id="GKU88900.1"/>
    </source>
</evidence>
<reference evidence="1 2" key="1">
    <citation type="journal article" date="2021" name="Commun. Biol.">
        <title>The genome of Shorea leprosula (Dipterocarpaceae) highlights the ecological relevance of drought in aseasonal tropical rainforests.</title>
        <authorList>
            <person name="Ng K.K.S."/>
            <person name="Kobayashi M.J."/>
            <person name="Fawcett J.A."/>
            <person name="Hatakeyama M."/>
            <person name="Paape T."/>
            <person name="Ng C.H."/>
            <person name="Ang C.C."/>
            <person name="Tnah L.H."/>
            <person name="Lee C.T."/>
            <person name="Nishiyama T."/>
            <person name="Sese J."/>
            <person name="O'Brien M.J."/>
            <person name="Copetti D."/>
            <person name="Mohd Noor M.I."/>
            <person name="Ong R.C."/>
            <person name="Putra M."/>
            <person name="Sireger I.Z."/>
            <person name="Indrioko S."/>
            <person name="Kosugi Y."/>
            <person name="Izuno A."/>
            <person name="Isagi Y."/>
            <person name="Lee S.L."/>
            <person name="Shimizu K.K."/>
        </authorList>
    </citation>
    <scope>NUCLEOTIDE SEQUENCE [LARGE SCALE GENOMIC DNA]</scope>
    <source>
        <strain evidence="1">214</strain>
    </source>
</reference>
<sequence length="81" mass="8959">MELPVIDLEPYLKITSQLGGDSAKAVTDIEVGFGKLCGEVSCVLKEIGALQVNDLRCLAEDNDWFLNMMEKKLVLRIKSMA</sequence>
<dbReference type="AlphaFoldDB" id="A0AAV5HV56"/>
<protein>
    <submittedName>
        <fullName evidence="1">Uncharacterized protein</fullName>
    </submittedName>
</protein>
<dbReference type="Proteomes" id="UP001054252">
    <property type="component" value="Unassembled WGS sequence"/>
</dbReference>
<keyword evidence="2" id="KW-1185">Reference proteome</keyword>
<evidence type="ECO:0000313" key="2">
    <source>
        <dbReference type="Proteomes" id="UP001054252"/>
    </source>
</evidence>
<dbReference type="EMBL" id="BPVZ01000003">
    <property type="protein sequence ID" value="GKU88900.1"/>
    <property type="molecule type" value="Genomic_DNA"/>
</dbReference>
<comment type="caution">
    <text evidence="1">The sequence shown here is derived from an EMBL/GenBank/DDBJ whole genome shotgun (WGS) entry which is preliminary data.</text>
</comment>
<accession>A0AAV5HV56</accession>